<dbReference type="NCBIfam" id="NF002815">
    <property type="entry name" value="PRK02967.1"/>
    <property type="match status" value="1"/>
</dbReference>
<evidence type="ECO:0000256" key="6">
    <source>
        <dbReference type="ARBA" id="ARBA00023163"/>
    </source>
</evidence>
<keyword evidence="12" id="KW-1185">Reference proteome</keyword>
<evidence type="ECO:0000256" key="2">
    <source>
        <dbReference type="ARBA" id="ARBA00022596"/>
    </source>
</evidence>
<feature type="binding site" evidence="8">
    <location>
        <position position="94"/>
    </location>
    <ligand>
        <name>Ni(2+)</name>
        <dbReference type="ChEBI" id="CHEBI:49786"/>
    </ligand>
</feature>
<dbReference type="InterPro" id="IPR050192">
    <property type="entry name" value="CopG/NikR_regulator"/>
</dbReference>
<dbReference type="GO" id="GO:0010045">
    <property type="term" value="P:response to nickel cation"/>
    <property type="evidence" value="ECO:0007669"/>
    <property type="project" value="InterPro"/>
</dbReference>
<evidence type="ECO:0000259" key="9">
    <source>
        <dbReference type="Pfam" id="PF01402"/>
    </source>
</evidence>
<keyword evidence="5 8" id="KW-0238">DNA-binding</keyword>
<evidence type="ECO:0000313" key="12">
    <source>
        <dbReference type="Proteomes" id="UP000613255"/>
    </source>
</evidence>
<dbReference type="GO" id="GO:0003700">
    <property type="term" value="F:DNA-binding transcription factor activity"/>
    <property type="evidence" value="ECO:0007669"/>
    <property type="project" value="UniProtKB-UniRule"/>
</dbReference>
<dbReference type="SUPFAM" id="SSF55021">
    <property type="entry name" value="ACT-like"/>
    <property type="match status" value="1"/>
</dbReference>
<dbReference type="Pfam" id="PF08753">
    <property type="entry name" value="NikR_C"/>
    <property type="match status" value="1"/>
</dbReference>
<keyword evidence="3 8" id="KW-0479">Metal-binding</keyword>
<dbReference type="Proteomes" id="UP000613255">
    <property type="component" value="Unassembled WGS sequence"/>
</dbReference>
<keyword evidence="6 8" id="KW-0804">Transcription</keyword>
<accession>A0A934HSX5</accession>
<dbReference type="NCBIfam" id="TIGR02793">
    <property type="entry name" value="nikR"/>
    <property type="match status" value="1"/>
</dbReference>
<comment type="function">
    <text evidence="8">Transcriptional regulator.</text>
</comment>
<keyword evidence="4 8" id="KW-0805">Transcription regulation</keyword>
<dbReference type="InterPro" id="IPR027271">
    <property type="entry name" value="Acetolactate_synth/TF_NikR_C"/>
</dbReference>
<evidence type="ECO:0000256" key="3">
    <source>
        <dbReference type="ARBA" id="ARBA00022723"/>
    </source>
</evidence>
<feature type="binding site" evidence="8">
    <location>
        <position position="81"/>
    </location>
    <ligand>
        <name>Ni(2+)</name>
        <dbReference type="ChEBI" id="CHEBI:49786"/>
    </ligand>
</feature>
<sequence>MQRITISLEEDLLNAVDAMCEDEGYTSRSEAMRDILRAAIQATTAPKRKVPQDGQTCFAALSYVYDHQTRDLARKLTDNQHNHHTLTVATMHIHVDLESCLEVAILKGMQAEVEHFAQGIMTQRGVRHGQLNIIPQS</sequence>
<reference evidence="11" key="1">
    <citation type="submission" date="2020-12" db="EMBL/GenBank/DDBJ databases">
        <title>Pontibaca salina gen. nov., sp. nov., isolated from marine sediment.</title>
        <authorList>
            <person name="Bo J."/>
            <person name="Wang S."/>
            <person name="Song X."/>
            <person name="Du Z."/>
        </authorList>
    </citation>
    <scope>NUCLEOTIDE SEQUENCE</scope>
    <source>
        <strain evidence="11">S1109L</strain>
    </source>
</reference>
<feature type="binding site" evidence="8">
    <location>
        <position position="92"/>
    </location>
    <ligand>
        <name>Ni(2+)</name>
        <dbReference type="ChEBI" id="CHEBI:49786"/>
    </ligand>
</feature>
<dbReference type="PANTHER" id="PTHR34719:SF2">
    <property type="entry name" value="NICKEL-RESPONSIVE REGULATOR"/>
    <property type="match status" value="1"/>
</dbReference>
<comment type="function">
    <text evidence="7">Transcriptional repressor of the nikABCDE operon. Is active in the presence of excessive concentrations of intracellular nickel.</text>
</comment>
<dbReference type="GO" id="GO:0003677">
    <property type="term" value="F:DNA binding"/>
    <property type="evidence" value="ECO:0007669"/>
    <property type="project" value="UniProtKB-KW"/>
</dbReference>
<dbReference type="InterPro" id="IPR022988">
    <property type="entry name" value="Ni_resp_reg_NikR"/>
</dbReference>
<gene>
    <name evidence="11" type="primary">nikR</name>
    <name evidence="11" type="ORF">JAO82_08595</name>
</gene>
<dbReference type="InterPro" id="IPR010985">
    <property type="entry name" value="Ribbon_hlx_hlx"/>
</dbReference>
<evidence type="ECO:0000259" key="10">
    <source>
        <dbReference type="Pfam" id="PF08753"/>
    </source>
</evidence>
<dbReference type="InterPro" id="IPR014160">
    <property type="entry name" value="Nickel_NikR_proteobac"/>
</dbReference>
<evidence type="ECO:0000256" key="5">
    <source>
        <dbReference type="ARBA" id="ARBA00023125"/>
    </source>
</evidence>
<evidence type="ECO:0000313" key="11">
    <source>
        <dbReference type="EMBL" id="MBI6629940.1"/>
    </source>
</evidence>
<dbReference type="HAMAP" id="MF_00476">
    <property type="entry name" value="NikR"/>
    <property type="match status" value="1"/>
</dbReference>
<dbReference type="InterPro" id="IPR045865">
    <property type="entry name" value="ACT-like_dom_sf"/>
</dbReference>
<dbReference type="NCBIfam" id="NF003381">
    <property type="entry name" value="PRK04460.1"/>
    <property type="match status" value="1"/>
</dbReference>
<dbReference type="InterPro" id="IPR014864">
    <property type="entry name" value="TF_NikR_Ni-bd_C"/>
</dbReference>
<feature type="binding site" evidence="8">
    <location>
        <position position="100"/>
    </location>
    <ligand>
        <name>Ni(2+)</name>
        <dbReference type="ChEBI" id="CHEBI:49786"/>
    </ligand>
</feature>
<dbReference type="CDD" id="cd22231">
    <property type="entry name" value="RHH_NikR_HicB-like"/>
    <property type="match status" value="1"/>
</dbReference>
<dbReference type="AlphaFoldDB" id="A0A934HSX5"/>
<dbReference type="InterPro" id="IPR002145">
    <property type="entry name" value="CopG"/>
</dbReference>
<protein>
    <recommendedName>
        <fullName evidence="8">Putative nickel-responsive regulator</fullName>
    </recommendedName>
</protein>
<dbReference type="PANTHER" id="PTHR34719">
    <property type="entry name" value="NICKEL-RESPONSIVE REGULATOR"/>
    <property type="match status" value="1"/>
</dbReference>
<organism evidence="11 12">
    <name type="scientific">Pontibaca salina</name>
    <dbReference type="NCBI Taxonomy" id="2795731"/>
    <lineage>
        <taxon>Bacteria</taxon>
        <taxon>Pseudomonadati</taxon>
        <taxon>Pseudomonadota</taxon>
        <taxon>Alphaproteobacteria</taxon>
        <taxon>Rhodobacterales</taxon>
        <taxon>Roseobacteraceae</taxon>
        <taxon>Pontibaca</taxon>
    </lineage>
</organism>
<dbReference type="RefSeq" id="WP_198685971.1">
    <property type="nucleotide sequence ID" value="NZ_JAEIJD010000006.1"/>
</dbReference>
<feature type="domain" description="Transcription factor NikR nickel binding C-terminal" evidence="10">
    <location>
        <begin position="59"/>
        <end position="134"/>
    </location>
</feature>
<proteinExistence type="inferred from homology"/>
<comment type="similarity">
    <text evidence="1 8">Belongs to the transcriptional regulatory CopG/NikR family.</text>
</comment>
<dbReference type="SUPFAM" id="SSF47598">
    <property type="entry name" value="Ribbon-helix-helix"/>
    <property type="match status" value="1"/>
</dbReference>
<dbReference type="InterPro" id="IPR013321">
    <property type="entry name" value="Arc_rbn_hlx_hlx"/>
</dbReference>
<evidence type="ECO:0000256" key="1">
    <source>
        <dbReference type="ARBA" id="ARBA00008478"/>
    </source>
</evidence>
<dbReference type="Gene3D" id="1.10.1220.10">
    <property type="entry name" value="Met repressor-like"/>
    <property type="match status" value="1"/>
</dbReference>
<dbReference type="GO" id="GO:0016151">
    <property type="term" value="F:nickel cation binding"/>
    <property type="evidence" value="ECO:0007669"/>
    <property type="project" value="UniProtKB-UniRule"/>
</dbReference>
<dbReference type="Gene3D" id="3.30.70.1150">
    <property type="entry name" value="ACT-like. Chain A, domain 2"/>
    <property type="match status" value="1"/>
</dbReference>
<comment type="caution">
    <text evidence="11">The sequence shown here is derived from an EMBL/GenBank/DDBJ whole genome shotgun (WGS) entry which is preliminary data.</text>
</comment>
<dbReference type="Pfam" id="PF01402">
    <property type="entry name" value="RHH_1"/>
    <property type="match status" value="1"/>
</dbReference>
<name>A0A934HSX5_9RHOB</name>
<evidence type="ECO:0000256" key="8">
    <source>
        <dbReference type="HAMAP-Rule" id="MF_00476"/>
    </source>
</evidence>
<feature type="domain" description="Ribbon-helix-helix protein CopG" evidence="9">
    <location>
        <begin position="3"/>
        <end position="39"/>
    </location>
</feature>
<keyword evidence="2 8" id="KW-0533">Nickel</keyword>
<evidence type="ECO:0000256" key="4">
    <source>
        <dbReference type="ARBA" id="ARBA00023015"/>
    </source>
</evidence>
<evidence type="ECO:0000256" key="7">
    <source>
        <dbReference type="ARBA" id="ARBA00024723"/>
    </source>
</evidence>
<dbReference type="EMBL" id="JAEIJD010000006">
    <property type="protein sequence ID" value="MBI6629940.1"/>
    <property type="molecule type" value="Genomic_DNA"/>
</dbReference>
<comment type="cofactor">
    <cofactor evidence="8">
        <name>Ni(2+)</name>
        <dbReference type="ChEBI" id="CHEBI:49786"/>
    </cofactor>
    <text evidence="8">Binds 1 nickel ion per subunit.</text>
</comment>